<dbReference type="OrthoDB" id="3751656at2759"/>
<dbReference type="AlphaFoldDB" id="A0A6A5UN67"/>
<sequence length="487" mass="54632">MLLIALVAPEYPPRGIERDIPIEHDDLFNLNLQQELLPDHGDFVYGFSEDDGTSRGHEQCAALRALNLTNKQVAKEVRTFFFANNHFEIWPLTTPTPLEAYDYPQGIMQDQTHSNLFYFNAPTRSLRNIGAVGRGALTALSLKDTREGVWPECHYDYTEHNLLQIVAFFRLLRQCSNLQMLDIHNILSFTPEHIDQYIEGTYTSRLRFTPMDCCTVGFFRLYGGQGKKSDEEERYREIMAELPDAMGKVLEAKVEIVDTQKLPNGHAEAVAAMEAYRLFAEPPTELNFKSPNFSLGLSDIYSQPTTETTTSMSAPQLGGRTGPQAPHKKRLTFTSLPAEICNQIYALTLVQEQPIKVVTNACGKVFIVLAHISNQVKQEAETFFYAHNEFEVEVSYQSGLTIDTMSSIDDGDFLRRSTNFLTYIGASGRASLKALKLADSNGEALHRAIMATNPGLVTAFLNLLTQCRNLEKLEINNVLAVMPASVQ</sequence>
<evidence type="ECO:0000313" key="2">
    <source>
        <dbReference type="EMBL" id="KAF1965242.1"/>
    </source>
</evidence>
<organism evidence="2 3">
    <name type="scientific">Bimuria novae-zelandiae CBS 107.79</name>
    <dbReference type="NCBI Taxonomy" id="1447943"/>
    <lineage>
        <taxon>Eukaryota</taxon>
        <taxon>Fungi</taxon>
        <taxon>Dikarya</taxon>
        <taxon>Ascomycota</taxon>
        <taxon>Pezizomycotina</taxon>
        <taxon>Dothideomycetes</taxon>
        <taxon>Pleosporomycetidae</taxon>
        <taxon>Pleosporales</taxon>
        <taxon>Massarineae</taxon>
        <taxon>Didymosphaeriaceae</taxon>
        <taxon>Bimuria</taxon>
    </lineage>
</organism>
<evidence type="ECO:0000313" key="3">
    <source>
        <dbReference type="Proteomes" id="UP000800036"/>
    </source>
</evidence>
<protein>
    <submittedName>
        <fullName evidence="2">Uncharacterized protein</fullName>
    </submittedName>
</protein>
<reference evidence="2" key="1">
    <citation type="journal article" date="2020" name="Stud. Mycol.">
        <title>101 Dothideomycetes genomes: a test case for predicting lifestyles and emergence of pathogens.</title>
        <authorList>
            <person name="Haridas S."/>
            <person name="Albert R."/>
            <person name="Binder M."/>
            <person name="Bloem J."/>
            <person name="Labutti K."/>
            <person name="Salamov A."/>
            <person name="Andreopoulos B."/>
            <person name="Baker S."/>
            <person name="Barry K."/>
            <person name="Bills G."/>
            <person name="Bluhm B."/>
            <person name="Cannon C."/>
            <person name="Castanera R."/>
            <person name="Culley D."/>
            <person name="Daum C."/>
            <person name="Ezra D."/>
            <person name="Gonzalez J."/>
            <person name="Henrissat B."/>
            <person name="Kuo A."/>
            <person name="Liang C."/>
            <person name="Lipzen A."/>
            <person name="Lutzoni F."/>
            <person name="Magnuson J."/>
            <person name="Mondo S."/>
            <person name="Nolan M."/>
            <person name="Ohm R."/>
            <person name="Pangilinan J."/>
            <person name="Park H.-J."/>
            <person name="Ramirez L."/>
            <person name="Alfaro M."/>
            <person name="Sun H."/>
            <person name="Tritt A."/>
            <person name="Yoshinaga Y."/>
            <person name="Zwiers L.-H."/>
            <person name="Turgeon B."/>
            <person name="Goodwin S."/>
            <person name="Spatafora J."/>
            <person name="Crous P."/>
            <person name="Grigoriev I."/>
        </authorList>
    </citation>
    <scope>NUCLEOTIDE SEQUENCE</scope>
    <source>
        <strain evidence="2">CBS 107.79</strain>
    </source>
</reference>
<accession>A0A6A5UN67</accession>
<dbReference type="PANTHER" id="PTHR42085">
    <property type="entry name" value="F-BOX DOMAIN-CONTAINING PROTEIN"/>
    <property type="match status" value="1"/>
</dbReference>
<feature type="compositionally biased region" description="Polar residues" evidence="1">
    <location>
        <begin position="305"/>
        <end position="314"/>
    </location>
</feature>
<gene>
    <name evidence="2" type="ORF">BU23DRAFT_628789</name>
</gene>
<evidence type="ECO:0000256" key="1">
    <source>
        <dbReference type="SAM" id="MobiDB-lite"/>
    </source>
</evidence>
<name>A0A6A5UN67_9PLEO</name>
<dbReference type="PANTHER" id="PTHR42085:SF2">
    <property type="entry name" value="F-BOX DOMAIN-CONTAINING PROTEIN"/>
    <property type="match status" value="1"/>
</dbReference>
<feature type="region of interest" description="Disordered" evidence="1">
    <location>
        <begin position="305"/>
        <end position="326"/>
    </location>
</feature>
<proteinExistence type="predicted"/>
<dbReference type="InterPro" id="IPR038883">
    <property type="entry name" value="AN11006-like"/>
</dbReference>
<dbReference type="Proteomes" id="UP000800036">
    <property type="component" value="Unassembled WGS sequence"/>
</dbReference>
<dbReference type="EMBL" id="ML976766">
    <property type="protein sequence ID" value="KAF1965242.1"/>
    <property type="molecule type" value="Genomic_DNA"/>
</dbReference>
<keyword evidence="3" id="KW-1185">Reference proteome</keyword>